<keyword evidence="11" id="KW-0175">Coiled coil</keyword>
<comment type="caution">
    <text evidence="15">The sequence shown here is derived from an EMBL/GenBank/DDBJ whole genome shotgun (WGS) entry which is preliminary data.</text>
</comment>
<name>A0A196SP77_BLAHN</name>
<feature type="region of interest" description="Disordered" evidence="14">
    <location>
        <begin position="93"/>
        <end position="115"/>
    </location>
</feature>
<evidence type="ECO:0000256" key="11">
    <source>
        <dbReference type="ARBA" id="ARBA00023054"/>
    </source>
</evidence>
<evidence type="ECO:0000313" key="15">
    <source>
        <dbReference type="EMBL" id="OAO17987.1"/>
    </source>
</evidence>
<evidence type="ECO:0000256" key="13">
    <source>
        <dbReference type="ARBA" id="ARBA00093307"/>
    </source>
</evidence>
<dbReference type="Proteomes" id="UP000078348">
    <property type="component" value="Unassembled WGS sequence"/>
</dbReference>
<sequence length="153" mass="17615">MSEDTAKKTQTEAKTQMGEGATKKSSAIPQGLAKSGRVWKENQKQKSSLYASDGANPLRTSWELKQEKRMKEKRMKELERSITEARIETKRAKRKAIEERNERRAQNEMKSAKVQVISDANKLKRMSKKQLKQIKKTRVDKNGNVIYVDAYAK</sequence>
<evidence type="ECO:0000256" key="7">
    <source>
        <dbReference type="ARBA" id="ARBA00022517"/>
    </source>
</evidence>
<evidence type="ECO:0000256" key="9">
    <source>
        <dbReference type="ARBA" id="ARBA00022553"/>
    </source>
</evidence>
<dbReference type="InterPro" id="IPR005579">
    <property type="entry name" value="Cgr1-like"/>
</dbReference>
<evidence type="ECO:0000256" key="10">
    <source>
        <dbReference type="ARBA" id="ARBA00022934"/>
    </source>
</evidence>
<feature type="compositionally biased region" description="Basic and acidic residues" evidence="14">
    <location>
        <begin position="62"/>
        <end position="77"/>
    </location>
</feature>
<protein>
    <recommendedName>
        <fullName evidence="5">Coiled-coil domain-containing protein 86</fullName>
    </recommendedName>
</protein>
<dbReference type="PANTHER" id="PTHR13557:SF1">
    <property type="entry name" value="COILED-COIL DOMAIN-CONTAINING PROTEIN 86"/>
    <property type="match status" value="1"/>
</dbReference>
<dbReference type="EMBL" id="LXWW01000012">
    <property type="protein sequence ID" value="OAO17987.1"/>
    <property type="molecule type" value="Genomic_DNA"/>
</dbReference>
<gene>
    <name evidence="15" type="ORF">AV274_0320</name>
</gene>
<feature type="compositionally biased region" description="Basic and acidic residues" evidence="14">
    <location>
        <begin position="93"/>
        <end position="111"/>
    </location>
</feature>
<evidence type="ECO:0000256" key="4">
    <source>
        <dbReference type="ARBA" id="ARBA00007869"/>
    </source>
</evidence>
<keyword evidence="10" id="KW-0164">Citrullination</keyword>
<proteinExistence type="inferred from homology"/>
<evidence type="ECO:0000256" key="2">
    <source>
        <dbReference type="ARBA" id="ARBA00004286"/>
    </source>
</evidence>
<dbReference type="STRING" id="478820.A0A196SP77"/>
<comment type="function">
    <text evidence="13">Required for proper chromosome segregation during mitosis and error-free mitotic progression.</text>
</comment>
<dbReference type="GO" id="GO:0006364">
    <property type="term" value="P:rRNA processing"/>
    <property type="evidence" value="ECO:0007669"/>
    <property type="project" value="UniProtKB-KW"/>
</dbReference>
<keyword evidence="12" id="KW-0539">Nucleus</keyword>
<comment type="similarity">
    <text evidence="4">Belongs to the CGR1 family.</text>
</comment>
<evidence type="ECO:0000256" key="8">
    <source>
        <dbReference type="ARBA" id="ARBA00022552"/>
    </source>
</evidence>
<comment type="function">
    <text evidence="1">Involved in nucleolar integrity and required for processing of the pre-rRNA for the 60S ribosome subunit.</text>
</comment>
<keyword evidence="9" id="KW-0597">Phosphoprotein</keyword>
<evidence type="ECO:0000256" key="14">
    <source>
        <dbReference type="SAM" id="MobiDB-lite"/>
    </source>
</evidence>
<feature type="region of interest" description="Disordered" evidence="14">
    <location>
        <begin position="1"/>
        <end position="77"/>
    </location>
</feature>
<reference evidence="15 16" key="1">
    <citation type="submission" date="2016-05" db="EMBL/GenBank/DDBJ databases">
        <title>Nuclear genome of Blastocystis sp. subtype 1 NandII.</title>
        <authorList>
            <person name="Gentekaki E."/>
            <person name="Curtis B."/>
            <person name="Stairs C."/>
            <person name="Eme L."/>
            <person name="Herman E."/>
            <person name="Klimes V."/>
            <person name="Arias M.C."/>
            <person name="Elias M."/>
            <person name="Hilliou F."/>
            <person name="Klute M."/>
            <person name="Malik S.-B."/>
            <person name="Pightling A."/>
            <person name="Rachubinski R."/>
            <person name="Salas D."/>
            <person name="Schlacht A."/>
            <person name="Suga H."/>
            <person name="Archibald J."/>
            <person name="Ball S.G."/>
            <person name="Clark G."/>
            <person name="Dacks J."/>
            <person name="Van Der Giezen M."/>
            <person name="Tsaousis A."/>
            <person name="Roger A."/>
        </authorList>
    </citation>
    <scope>NUCLEOTIDE SEQUENCE [LARGE SCALE GENOMIC DNA]</scope>
    <source>
        <strain evidence="16">ATCC 50177 / NandII</strain>
    </source>
</reference>
<keyword evidence="8" id="KW-0698">rRNA processing</keyword>
<dbReference type="AlphaFoldDB" id="A0A196SP77"/>
<evidence type="ECO:0000256" key="1">
    <source>
        <dbReference type="ARBA" id="ARBA00004090"/>
    </source>
</evidence>
<dbReference type="GO" id="GO:0005730">
    <property type="term" value="C:nucleolus"/>
    <property type="evidence" value="ECO:0007669"/>
    <property type="project" value="UniProtKB-SubCell"/>
</dbReference>
<comment type="subcellular location">
    <subcellularLocation>
        <location evidence="2">Chromosome</location>
    </subcellularLocation>
    <subcellularLocation>
        <location evidence="3">Nucleus</location>
        <location evidence="3">Nucleolus</location>
    </subcellularLocation>
</comment>
<evidence type="ECO:0000256" key="6">
    <source>
        <dbReference type="ARBA" id="ARBA00022454"/>
    </source>
</evidence>
<evidence type="ECO:0000313" key="16">
    <source>
        <dbReference type="Proteomes" id="UP000078348"/>
    </source>
</evidence>
<accession>A0A196SP77</accession>
<keyword evidence="7" id="KW-0690">Ribosome biogenesis</keyword>
<evidence type="ECO:0000256" key="12">
    <source>
        <dbReference type="ARBA" id="ARBA00023242"/>
    </source>
</evidence>
<dbReference type="Pfam" id="PF03879">
    <property type="entry name" value="Cgr1"/>
    <property type="match status" value="1"/>
</dbReference>
<evidence type="ECO:0000256" key="5">
    <source>
        <dbReference type="ARBA" id="ARBA00016738"/>
    </source>
</evidence>
<dbReference type="OrthoDB" id="277961at2759"/>
<organism evidence="15 16">
    <name type="scientific">Blastocystis sp. subtype 1 (strain ATCC 50177 / NandII)</name>
    <dbReference type="NCBI Taxonomy" id="478820"/>
    <lineage>
        <taxon>Eukaryota</taxon>
        <taxon>Sar</taxon>
        <taxon>Stramenopiles</taxon>
        <taxon>Bigyra</taxon>
        <taxon>Opalozoa</taxon>
        <taxon>Opalinata</taxon>
        <taxon>Blastocystidae</taxon>
        <taxon>Blastocystis</taxon>
    </lineage>
</organism>
<dbReference type="InterPro" id="IPR026570">
    <property type="entry name" value="CCDC86"/>
</dbReference>
<dbReference type="PANTHER" id="PTHR13557">
    <property type="entry name" value="COILED-COIL DOMAIN-CONTAINING PROTEIN 86"/>
    <property type="match status" value="1"/>
</dbReference>
<keyword evidence="6" id="KW-0158">Chromosome</keyword>
<feature type="compositionally biased region" description="Basic and acidic residues" evidence="14">
    <location>
        <begin position="1"/>
        <end position="11"/>
    </location>
</feature>
<keyword evidence="16" id="KW-1185">Reference proteome</keyword>
<dbReference type="GO" id="GO:0005694">
    <property type="term" value="C:chromosome"/>
    <property type="evidence" value="ECO:0007669"/>
    <property type="project" value="UniProtKB-SubCell"/>
</dbReference>
<evidence type="ECO:0000256" key="3">
    <source>
        <dbReference type="ARBA" id="ARBA00004604"/>
    </source>
</evidence>